<reference evidence="3" key="1">
    <citation type="journal article" date="2024" name="Algal Res.">
        <title>Biochemical, toxicological and genomic investigation of a high-biomass producing Limnothrix strain isolated from Italian shallow drinking water reservoir.</title>
        <authorList>
            <person name="Simonazzi M."/>
            <person name="Shishido T.K."/>
            <person name="Delbaje E."/>
            <person name="Wahlsten M."/>
            <person name="Fewer D.P."/>
            <person name="Sivonen K."/>
            <person name="Pezzolesi L."/>
            <person name="Pistocchi R."/>
        </authorList>
    </citation>
    <scope>NUCLEOTIDE SEQUENCE [LARGE SCALE GENOMIC DNA]</scope>
    <source>
        <strain evidence="3">LRLZ20PSL1</strain>
    </source>
</reference>
<dbReference type="InterPro" id="IPR005532">
    <property type="entry name" value="SUMF_dom"/>
</dbReference>
<organism evidence="2 3">
    <name type="scientific">Limnothrix redekei LRLZ20PSL1</name>
    <dbReference type="NCBI Taxonomy" id="3112953"/>
    <lineage>
        <taxon>Bacteria</taxon>
        <taxon>Bacillati</taxon>
        <taxon>Cyanobacteriota</taxon>
        <taxon>Cyanophyceae</taxon>
        <taxon>Pseudanabaenales</taxon>
        <taxon>Pseudanabaenaceae</taxon>
        <taxon>Limnothrix</taxon>
    </lineage>
</organism>
<dbReference type="SUPFAM" id="SSF56436">
    <property type="entry name" value="C-type lectin-like"/>
    <property type="match status" value="1"/>
</dbReference>
<gene>
    <name evidence="2" type="primary">ovoA</name>
    <name evidence="2" type="ORF">VPK24_09570</name>
</gene>
<evidence type="ECO:0000313" key="3">
    <source>
        <dbReference type="Proteomes" id="UP001604335"/>
    </source>
</evidence>
<feature type="domain" description="Sulfatase-modifying factor enzyme-like" evidence="1">
    <location>
        <begin position="203"/>
        <end position="502"/>
    </location>
</feature>
<dbReference type="InterPro" id="IPR042095">
    <property type="entry name" value="SUMF_sf"/>
</dbReference>
<dbReference type="InterPro" id="IPR016187">
    <property type="entry name" value="CTDL_fold"/>
</dbReference>
<dbReference type="Pfam" id="PF03781">
    <property type="entry name" value="FGE-sulfatase"/>
    <property type="match status" value="1"/>
</dbReference>
<keyword evidence="3" id="KW-1185">Reference proteome</keyword>
<sequence length="510" mass="58916">MTVTTNPTDIRMNSAPTVPRLDRCCSQELLHYFQDAWALEDKLLSSLAEPATFYLRPDSLRNPLIFYLGHSAVFYVNKLVRVGLWPQRLNPNYEQLFEIGVDPNTSAELDAVINGIQWPEVGAVWDYRDRVKCTIEQIIQTADFELPIHPKHPLWALLMAIEHQRIHIETSSMLLRQLSLDQLRCPADWSIAPTDLPAPENFMRLIPGGTITLGKSPTDQTYGWDSEYGQRQVEVPSFWASQFLITNQEYQEFVAAGGYQNAAYWSVEGWQWREAHQVSHPRFWIPQGDHYRYRSTFFECDLPLAWPAEVNYYEAIAFCRWKGKGARLLSEAEWNRALQWSATEAKTTTQSHDFRPWNQQADPHFNRPLVKGFDQDFDQDLDQTFGQDFGQAFGQDSDPIAELPPNLHWQWISPRAVNSNRAIVQGLADLRGNVWEWIADAFNPLPGFEPHPLYEDQSAPFFDEDHRMMLGGSWATNGSMALPSYRNWFRPHFYQHVGFRIAQGTSDLCN</sequence>
<dbReference type="Gene3D" id="3.90.1580.10">
    <property type="entry name" value="paralog of FGE (formylglycine-generating enzyme)"/>
    <property type="match status" value="1"/>
</dbReference>
<dbReference type="Proteomes" id="UP001604335">
    <property type="component" value="Unassembled WGS sequence"/>
</dbReference>
<dbReference type="PANTHER" id="PTHR23150:SF26">
    <property type="entry name" value="GENERIC METHYLTRANSFERASE"/>
    <property type="match status" value="1"/>
</dbReference>
<dbReference type="NCBIfam" id="TIGR04344">
    <property type="entry name" value="ovoA_Nterm"/>
    <property type="match status" value="1"/>
</dbReference>
<evidence type="ECO:0000259" key="1">
    <source>
        <dbReference type="Pfam" id="PF03781"/>
    </source>
</evidence>
<dbReference type="RefSeq" id="WP_393012529.1">
    <property type="nucleotide sequence ID" value="NZ_JAZAQF010000057.1"/>
</dbReference>
<dbReference type="EMBL" id="JAZAQF010000057">
    <property type="protein sequence ID" value="MFG3817883.1"/>
    <property type="molecule type" value="Genomic_DNA"/>
</dbReference>
<evidence type="ECO:0000313" key="2">
    <source>
        <dbReference type="EMBL" id="MFG3817883.1"/>
    </source>
</evidence>
<dbReference type="PANTHER" id="PTHR23150">
    <property type="entry name" value="SULFATASE MODIFYING FACTOR 1, 2"/>
    <property type="match status" value="1"/>
</dbReference>
<protein>
    <submittedName>
        <fullName evidence="2">5-histidylcysteine sulfoxide synthase</fullName>
    </submittedName>
</protein>
<dbReference type="InterPro" id="IPR027577">
    <property type="entry name" value="OvoA_Nterm"/>
</dbReference>
<proteinExistence type="predicted"/>
<name>A0ABW7CAJ1_9CYAN</name>
<accession>A0ABW7CAJ1</accession>
<dbReference type="InterPro" id="IPR051043">
    <property type="entry name" value="Sulfatase_Mod_Factor_Kinase"/>
</dbReference>
<comment type="caution">
    <text evidence="2">The sequence shown here is derived from an EMBL/GenBank/DDBJ whole genome shotgun (WGS) entry which is preliminary data.</text>
</comment>